<dbReference type="RefSeq" id="WP_112204504.1">
    <property type="nucleotide sequence ID" value="NZ_CBCSBS010000001.1"/>
</dbReference>
<organism evidence="3 5">
    <name type="scientific">Polynucleobacter paneuropaeus</name>
    <dbReference type="NCBI Taxonomy" id="2527775"/>
    <lineage>
        <taxon>Bacteria</taxon>
        <taxon>Pseudomonadati</taxon>
        <taxon>Pseudomonadota</taxon>
        <taxon>Betaproteobacteria</taxon>
        <taxon>Burkholderiales</taxon>
        <taxon>Burkholderiaceae</taxon>
        <taxon>Polynucleobacter</taxon>
    </lineage>
</organism>
<dbReference type="Proteomes" id="UP000783102">
    <property type="component" value="Unassembled WGS sequence"/>
</dbReference>
<sequence length="199" mass="21634">MFKGNLRNTLALFALTWLINAGALAQSKVDKDGFINLIDGQSLNGWSIIGNGSWVVGNGIVEGNKAMGYLITDQSYKNFIIRAEFWANEDANSGIFLRCQDRTKVTSDNAYEVNIFDKRPDQNYATGAIVDVAKVSPVPKAAGKWNTFEITANGSHFKVVMNGEVTVADGQDAKFSQGPIALQSAGGVVKFRKLQIKPL</sequence>
<dbReference type="InterPro" id="IPR010496">
    <property type="entry name" value="AL/BT2_dom"/>
</dbReference>
<dbReference type="OrthoDB" id="259356at2"/>
<proteinExistence type="predicted"/>
<dbReference type="EMBL" id="CP030085">
    <property type="protein sequence ID" value="AWW49460.1"/>
    <property type="molecule type" value="Genomic_DNA"/>
</dbReference>
<evidence type="ECO:0000313" key="4">
    <source>
        <dbReference type="EMBL" id="MBT8551028.1"/>
    </source>
</evidence>
<dbReference type="AlphaFoldDB" id="A0A2Z4JRQ1"/>
<dbReference type="Pfam" id="PF06439">
    <property type="entry name" value="3keto-disac_hyd"/>
    <property type="match status" value="1"/>
</dbReference>
<name>A0A2Z4JRQ1_9BURK</name>
<evidence type="ECO:0000313" key="3">
    <source>
        <dbReference type="EMBL" id="AWW49460.1"/>
    </source>
</evidence>
<evidence type="ECO:0000313" key="5">
    <source>
        <dbReference type="Proteomes" id="UP000248592"/>
    </source>
</evidence>
<keyword evidence="1" id="KW-0732">Signal</keyword>
<gene>
    <name evidence="4" type="ORF">G6731_03550</name>
    <name evidence="3" type="ORF">Pas1_03125</name>
</gene>
<protein>
    <submittedName>
        <fullName evidence="3">DUF1080 domain-containing protein</fullName>
    </submittedName>
</protein>
<evidence type="ECO:0000256" key="1">
    <source>
        <dbReference type="SAM" id="SignalP"/>
    </source>
</evidence>
<evidence type="ECO:0000259" key="2">
    <source>
        <dbReference type="Pfam" id="PF06439"/>
    </source>
</evidence>
<reference evidence="4" key="3">
    <citation type="journal article" date="2021" name="Genome Biol. Evol.">
        <title>Continental-Scale Gene Flow Prevents Allopatric Divergence of Pelagic Freshwater Bacteria.</title>
        <authorList>
            <person name="Hoetzinger M."/>
            <person name="Pitt A."/>
            <person name="Huemer A."/>
            <person name="Hahn M.W."/>
        </authorList>
    </citation>
    <scope>NUCLEOTIDE SEQUENCE</scope>
    <source>
        <strain evidence="4">SM1-W8</strain>
    </source>
</reference>
<reference evidence="3" key="2">
    <citation type="journal article" date="2019" name="Int. J. Syst. Evol. Microbiol.">
        <title>Polynucleobacter paneuropaeus sp. nov., characterized by six strains isolated from freshwater lakes located along a 3000 km north-south cross-section across Europe.</title>
        <authorList>
            <person name="Hoetzinger M."/>
            <person name="Schmidt J."/>
            <person name="Pitt A."/>
            <person name="Koll U."/>
            <person name="Lang E."/>
            <person name="Hahn M.W."/>
        </authorList>
    </citation>
    <scope>NUCLEOTIDE SEQUENCE</scope>
    <source>
        <strain evidence="3">MG-25-Pas1-D2</strain>
    </source>
</reference>
<dbReference type="Proteomes" id="UP000248592">
    <property type="component" value="Chromosome"/>
</dbReference>
<accession>A0A2Z4JRQ1</accession>
<feature type="domain" description="3-keto-alpha-glucoside-1,2-lyase/3-keto-2-hydroxy-glucal hydratase" evidence="2">
    <location>
        <begin position="33"/>
        <end position="197"/>
    </location>
</feature>
<dbReference type="GO" id="GO:0016787">
    <property type="term" value="F:hydrolase activity"/>
    <property type="evidence" value="ECO:0007669"/>
    <property type="project" value="InterPro"/>
</dbReference>
<feature type="signal peptide" evidence="1">
    <location>
        <begin position="1"/>
        <end position="25"/>
    </location>
</feature>
<dbReference type="EMBL" id="JAANEY010000001">
    <property type="protein sequence ID" value="MBT8551028.1"/>
    <property type="molecule type" value="Genomic_DNA"/>
</dbReference>
<feature type="chain" id="PRO_5042702839" evidence="1">
    <location>
        <begin position="26"/>
        <end position="199"/>
    </location>
</feature>
<dbReference type="Gene3D" id="2.60.120.560">
    <property type="entry name" value="Exo-inulinase, domain 1"/>
    <property type="match status" value="1"/>
</dbReference>
<reference evidence="5" key="1">
    <citation type="submission" date="2018-06" db="EMBL/GenBank/DDBJ databases">
        <title>Description of a new Polynucleobacter species.</title>
        <authorList>
            <person name="Hahn M.W."/>
        </authorList>
    </citation>
    <scope>NUCLEOTIDE SEQUENCE [LARGE SCALE GENOMIC DNA]</scope>
    <source>
        <strain evidence="5">MG-25-Pas1-D2</strain>
    </source>
</reference>